<evidence type="ECO:0000256" key="1">
    <source>
        <dbReference type="SAM" id="Coils"/>
    </source>
</evidence>
<gene>
    <name evidence="2" type="ORF">FHS19_005677</name>
</gene>
<keyword evidence="1" id="KW-0175">Coiled coil</keyword>
<dbReference type="EMBL" id="JACHXJ010000006">
    <property type="protein sequence ID" value="MBB3130957.1"/>
    <property type="molecule type" value="Genomic_DNA"/>
</dbReference>
<evidence type="ECO:0000313" key="3">
    <source>
        <dbReference type="Proteomes" id="UP000517523"/>
    </source>
</evidence>
<name>A0A839U249_9BACL</name>
<dbReference type="AlphaFoldDB" id="A0A839U249"/>
<organism evidence="2 3">
    <name type="scientific">Paenibacillus rhizosphaerae</name>
    <dbReference type="NCBI Taxonomy" id="297318"/>
    <lineage>
        <taxon>Bacteria</taxon>
        <taxon>Bacillati</taxon>
        <taxon>Bacillota</taxon>
        <taxon>Bacilli</taxon>
        <taxon>Bacillales</taxon>
        <taxon>Paenibacillaceae</taxon>
        <taxon>Paenibacillus</taxon>
    </lineage>
</organism>
<accession>A0A839U249</accession>
<reference evidence="2 3" key="1">
    <citation type="submission" date="2020-08" db="EMBL/GenBank/DDBJ databases">
        <title>Genomic Encyclopedia of Type Strains, Phase III (KMG-III): the genomes of soil and plant-associated and newly described type strains.</title>
        <authorList>
            <person name="Whitman W."/>
        </authorList>
    </citation>
    <scope>NUCLEOTIDE SEQUENCE [LARGE SCALE GENOMIC DNA]</scope>
    <source>
        <strain evidence="2 3">CECT 5831</strain>
    </source>
</reference>
<dbReference type="RefSeq" id="WP_246426866.1">
    <property type="nucleotide sequence ID" value="NZ_JACHXJ010000006.1"/>
</dbReference>
<protein>
    <submittedName>
        <fullName evidence="2">Uncharacterized protein</fullName>
    </submittedName>
</protein>
<evidence type="ECO:0000313" key="2">
    <source>
        <dbReference type="EMBL" id="MBB3130957.1"/>
    </source>
</evidence>
<proteinExistence type="predicted"/>
<dbReference type="Proteomes" id="UP000517523">
    <property type="component" value="Unassembled WGS sequence"/>
</dbReference>
<feature type="coiled-coil region" evidence="1">
    <location>
        <begin position="157"/>
        <end position="184"/>
    </location>
</feature>
<sequence length="199" mass="22765">MDPKAEADLKMLKERYGNYPSLASDLQKYGQYIDPDFMNSPMNKYATASKRDWLNSAMWNLHRSLDEHYLNSMMWKYHNAINPAYLNSPMWKLKNGSSKSYLNSPMWKYAYGKISKTSAKQQYDKLYKEQTAIISKNSAVYKEAIAGVAAGTGKQAAKIQLETAEALEAQREETLKQISELRMKISGEGLSWEPLLKVN</sequence>
<comment type="caution">
    <text evidence="2">The sequence shown here is derived from an EMBL/GenBank/DDBJ whole genome shotgun (WGS) entry which is preliminary data.</text>
</comment>